<sequence length="375" mass="42812">MHSFHDWQPGTKQEETGFVWRPEFFRLSRIEDQHRVSELMETERPEVIDRLRPQLQEMIKAKHAGIRFSPEELSAAVDEYLGSTPISFHGVWVYYPWRKKLVHLLDEEDFIFVRTNRNRNKITAEEQKRLSEKSIGVIGLSVGQSIALTLAMERSCGEIRIADFDTLELSNLNRIRAGVFQLGLPKWVITAREIAEIDPYLRVVCYPEGITEENIERFLWDGGKLDILVDECDSLNIKILAREKARLHGIPVVMDTSDRGLLDVERFDLEPDRPILHGLAEGLDYSRLQGLSDQEKIPAVLKIVGYETMSERLKASLQEVGKSIMTWPQLASSVSLGAAVGADVCRRISLGQFTGSGRYFVDMEEIVSDRQENLV</sequence>
<reference evidence="2 3" key="1">
    <citation type="submission" date="2013-03" db="EMBL/GenBank/DDBJ databases">
        <title>Assembly of a new bacterial strain Brevibacillus borstelensis AK1.</title>
        <authorList>
            <person name="Rajan I."/>
            <person name="PoliReddy D."/>
            <person name="Sugumar T."/>
            <person name="Rathinam K."/>
            <person name="Alqarawi S."/>
            <person name="Khalil A.B."/>
            <person name="Sivakumar N."/>
        </authorList>
    </citation>
    <scope>NUCLEOTIDE SEQUENCE [LARGE SCALE GENOMIC DNA]</scope>
    <source>
        <strain evidence="2 3">AK1</strain>
    </source>
</reference>
<evidence type="ECO:0000313" key="3">
    <source>
        <dbReference type="Proteomes" id="UP000012081"/>
    </source>
</evidence>
<accession>M8DCH3</accession>
<dbReference type="CDD" id="cd01483">
    <property type="entry name" value="E1_enzyme_family"/>
    <property type="match status" value="1"/>
</dbReference>
<proteinExistence type="predicted"/>
<dbReference type="RefSeq" id="WP_003385672.1">
    <property type="nucleotide sequence ID" value="NZ_APBN01000001.1"/>
</dbReference>
<dbReference type="InterPro" id="IPR000594">
    <property type="entry name" value="ThiF_NAD_FAD-bd"/>
</dbReference>
<dbReference type="PANTHER" id="PTHR43267">
    <property type="entry name" value="TRNA THREONYLCARBAMOYLADENOSINE DEHYDRATASE"/>
    <property type="match status" value="1"/>
</dbReference>
<evidence type="ECO:0000313" key="2">
    <source>
        <dbReference type="EMBL" id="EMT54009.1"/>
    </source>
</evidence>
<dbReference type="STRING" id="1300222.I532_00345"/>
<organism evidence="2 3">
    <name type="scientific">Brevibacillus borstelensis AK1</name>
    <dbReference type="NCBI Taxonomy" id="1300222"/>
    <lineage>
        <taxon>Bacteria</taxon>
        <taxon>Bacillati</taxon>
        <taxon>Bacillota</taxon>
        <taxon>Bacilli</taxon>
        <taxon>Bacillales</taxon>
        <taxon>Paenibacillaceae</taxon>
        <taxon>Brevibacillus</taxon>
    </lineage>
</organism>
<feature type="domain" description="THIF-type NAD/FAD binding fold" evidence="1">
    <location>
        <begin position="116"/>
        <end position="254"/>
    </location>
</feature>
<dbReference type="GO" id="GO:0061504">
    <property type="term" value="P:cyclic threonylcarbamoyladenosine biosynthetic process"/>
    <property type="evidence" value="ECO:0007669"/>
    <property type="project" value="TreeGrafter"/>
</dbReference>
<dbReference type="Pfam" id="PF00899">
    <property type="entry name" value="ThiF"/>
    <property type="match status" value="1"/>
</dbReference>
<protein>
    <recommendedName>
        <fullName evidence="1">THIF-type NAD/FAD binding fold domain-containing protein</fullName>
    </recommendedName>
</protein>
<dbReference type="InterPro" id="IPR045886">
    <property type="entry name" value="ThiF/MoeB/HesA"/>
</dbReference>
<dbReference type="NCBIfam" id="NF005901">
    <property type="entry name" value="PRK07877.1"/>
    <property type="match status" value="1"/>
</dbReference>
<dbReference type="AlphaFoldDB" id="M8DCH3"/>
<evidence type="ECO:0000259" key="1">
    <source>
        <dbReference type="Pfam" id="PF00899"/>
    </source>
</evidence>
<dbReference type="OrthoDB" id="9804286at2"/>
<comment type="caution">
    <text evidence="2">The sequence shown here is derived from an EMBL/GenBank/DDBJ whole genome shotgun (WGS) entry which is preliminary data.</text>
</comment>
<name>M8DCH3_9BACL</name>
<dbReference type="PATRIC" id="fig|1300222.3.peg.72"/>
<keyword evidence="3" id="KW-1185">Reference proteome</keyword>
<dbReference type="EMBL" id="APBN01000001">
    <property type="protein sequence ID" value="EMT54009.1"/>
    <property type="molecule type" value="Genomic_DNA"/>
</dbReference>
<dbReference type="SUPFAM" id="SSF69572">
    <property type="entry name" value="Activating enzymes of the ubiquitin-like proteins"/>
    <property type="match status" value="1"/>
</dbReference>
<dbReference type="Gene3D" id="3.40.50.720">
    <property type="entry name" value="NAD(P)-binding Rossmann-like Domain"/>
    <property type="match status" value="1"/>
</dbReference>
<dbReference type="GO" id="GO:0061503">
    <property type="term" value="F:tRNA threonylcarbamoyladenosine dehydratase"/>
    <property type="evidence" value="ECO:0007669"/>
    <property type="project" value="TreeGrafter"/>
</dbReference>
<dbReference type="GeneID" id="89499568"/>
<dbReference type="InterPro" id="IPR035985">
    <property type="entry name" value="Ubiquitin-activating_enz"/>
</dbReference>
<gene>
    <name evidence="2" type="ORF">I532_00345</name>
</gene>
<dbReference type="PANTHER" id="PTHR43267:SF3">
    <property type="entry name" value="THIF PROTEIN"/>
    <property type="match status" value="1"/>
</dbReference>
<dbReference type="GO" id="GO:0008641">
    <property type="term" value="F:ubiquitin-like modifier activating enzyme activity"/>
    <property type="evidence" value="ECO:0007669"/>
    <property type="project" value="InterPro"/>
</dbReference>
<dbReference type="Proteomes" id="UP000012081">
    <property type="component" value="Unassembled WGS sequence"/>
</dbReference>